<reference evidence="2 3" key="1">
    <citation type="submission" date="2018-08" db="EMBL/GenBank/DDBJ databases">
        <title>The draft genome of Acinetobacter sichuanensis strain WCHAc060041.</title>
        <authorList>
            <person name="Qin J."/>
            <person name="Feng Y."/>
            <person name="Zong Z."/>
        </authorList>
    </citation>
    <scope>NUCLEOTIDE SEQUENCE [LARGE SCALE GENOMIC DNA]</scope>
    <source>
        <strain evidence="2 3">WCHAc060041</strain>
    </source>
</reference>
<dbReference type="Proteomes" id="UP000240957">
    <property type="component" value="Unassembled WGS sequence"/>
</dbReference>
<evidence type="ECO:0000313" key="2">
    <source>
        <dbReference type="EMBL" id="RFC82627.1"/>
    </source>
</evidence>
<evidence type="ECO:0008006" key="4">
    <source>
        <dbReference type="Google" id="ProtNLM"/>
    </source>
</evidence>
<gene>
    <name evidence="2" type="ORF">C9E89_015705</name>
</gene>
<evidence type="ECO:0000256" key="1">
    <source>
        <dbReference type="SAM" id="Phobius"/>
    </source>
</evidence>
<keyword evidence="1" id="KW-0472">Membrane</keyword>
<protein>
    <recommendedName>
        <fullName evidence="4">DUF4405 domain-containing protein</fullName>
    </recommendedName>
</protein>
<feature type="transmembrane region" description="Helical" evidence="1">
    <location>
        <begin position="12"/>
        <end position="31"/>
    </location>
</feature>
<feature type="transmembrane region" description="Helical" evidence="1">
    <location>
        <begin position="81"/>
        <end position="102"/>
    </location>
</feature>
<organism evidence="2 3">
    <name type="scientific">Acinetobacter sichuanensis</name>
    <dbReference type="NCBI Taxonomy" id="2136183"/>
    <lineage>
        <taxon>Bacteria</taxon>
        <taxon>Pseudomonadati</taxon>
        <taxon>Pseudomonadota</taxon>
        <taxon>Gammaproteobacteria</taxon>
        <taxon>Moraxellales</taxon>
        <taxon>Moraxellaceae</taxon>
        <taxon>Acinetobacter</taxon>
    </lineage>
</organism>
<keyword evidence="1" id="KW-0812">Transmembrane</keyword>
<comment type="caution">
    <text evidence="2">The sequence shown here is derived from an EMBL/GenBank/DDBJ whole genome shotgun (WGS) entry which is preliminary data.</text>
</comment>
<feature type="transmembrane region" description="Helical" evidence="1">
    <location>
        <begin position="114"/>
        <end position="136"/>
    </location>
</feature>
<sequence>MTFSLKIPFLQRYLLFFIWLILALSGLYFAYTQDWKMQDPSDFTVNVLKTHGISAAIFLVIFGSVIAVHIRIALNLKRNMLTGLSMLVLMSILALTGTGLYYSPEEWHENIKWTHIWLGLICIFWLPLHIWMGILLRKSKNIA</sequence>
<proteinExistence type="predicted"/>
<accession>A0A371YMC2</accession>
<name>A0A371YMC2_9GAMM</name>
<feature type="transmembrane region" description="Helical" evidence="1">
    <location>
        <begin position="51"/>
        <end position="74"/>
    </location>
</feature>
<dbReference type="EMBL" id="PYIX02000030">
    <property type="protein sequence ID" value="RFC82627.1"/>
    <property type="molecule type" value="Genomic_DNA"/>
</dbReference>
<dbReference type="AlphaFoldDB" id="A0A371YMC2"/>
<keyword evidence="1" id="KW-1133">Transmembrane helix</keyword>
<evidence type="ECO:0000313" key="3">
    <source>
        <dbReference type="Proteomes" id="UP000240957"/>
    </source>
</evidence>